<evidence type="ECO:0000313" key="2">
    <source>
        <dbReference type="EMBL" id="KAK3610472.1"/>
    </source>
</evidence>
<evidence type="ECO:0000256" key="1">
    <source>
        <dbReference type="SAM" id="MobiDB-lite"/>
    </source>
</evidence>
<reference evidence="2" key="2">
    <citation type="journal article" date="2021" name="Genome Biol. Evol.">
        <title>Developing a high-quality reference genome for a parasitic bivalve with doubly uniparental inheritance (Bivalvia: Unionida).</title>
        <authorList>
            <person name="Smith C.H."/>
        </authorList>
    </citation>
    <scope>NUCLEOTIDE SEQUENCE</scope>
    <source>
        <strain evidence="2">CHS0354</strain>
        <tissue evidence="2">Mantle</tissue>
    </source>
</reference>
<comment type="caution">
    <text evidence="2">The sequence shown here is derived from an EMBL/GenBank/DDBJ whole genome shotgun (WGS) entry which is preliminary data.</text>
</comment>
<feature type="region of interest" description="Disordered" evidence="1">
    <location>
        <begin position="199"/>
        <end position="267"/>
    </location>
</feature>
<organism evidence="2 3">
    <name type="scientific">Potamilus streckersoni</name>
    <dbReference type="NCBI Taxonomy" id="2493646"/>
    <lineage>
        <taxon>Eukaryota</taxon>
        <taxon>Metazoa</taxon>
        <taxon>Spiralia</taxon>
        <taxon>Lophotrochozoa</taxon>
        <taxon>Mollusca</taxon>
        <taxon>Bivalvia</taxon>
        <taxon>Autobranchia</taxon>
        <taxon>Heteroconchia</taxon>
        <taxon>Palaeoheterodonta</taxon>
        <taxon>Unionida</taxon>
        <taxon>Unionoidea</taxon>
        <taxon>Unionidae</taxon>
        <taxon>Ambleminae</taxon>
        <taxon>Lampsilini</taxon>
        <taxon>Potamilus</taxon>
    </lineage>
</organism>
<keyword evidence="3" id="KW-1185">Reference proteome</keyword>
<reference evidence="2" key="3">
    <citation type="submission" date="2023-05" db="EMBL/GenBank/DDBJ databases">
        <authorList>
            <person name="Smith C.H."/>
        </authorList>
    </citation>
    <scope>NUCLEOTIDE SEQUENCE</scope>
    <source>
        <strain evidence="2">CHS0354</strain>
        <tissue evidence="2">Mantle</tissue>
    </source>
</reference>
<evidence type="ECO:0000313" key="3">
    <source>
        <dbReference type="Proteomes" id="UP001195483"/>
    </source>
</evidence>
<feature type="compositionally biased region" description="Basic and acidic residues" evidence="1">
    <location>
        <begin position="213"/>
        <end position="224"/>
    </location>
</feature>
<dbReference type="AlphaFoldDB" id="A0AAE0WEB9"/>
<feature type="compositionally biased region" description="Basic and acidic residues" evidence="1">
    <location>
        <begin position="250"/>
        <end position="261"/>
    </location>
</feature>
<dbReference type="Proteomes" id="UP001195483">
    <property type="component" value="Unassembled WGS sequence"/>
</dbReference>
<dbReference type="EMBL" id="JAEAOA010001024">
    <property type="protein sequence ID" value="KAK3610472.1"/>
    <property type="molecule type" value="Genomic_DNA"/>
</dbReference>
<proteinExistence type="predicted"/>
<sequence>MDISTVCKSSPDLKSYLFTSVSSKEKYEASLSSYSRGECLVPVSNAEYGMLNLDLEEDPLFLDYTANVITPRFTKRRRLTLIKLYSSESVNPGDRYGCYTSSILDQYLEKSVPIRSKTNSERSVEDQSLPDCGTDLKDIKPLSCIQMDAEHRLSVSFDTDYSSISSGEDSVKNAVFRPFKVKGRESTLIPLPQRKKMIIKCSENNAKGKKRKNNDDKKPNRSEDGQDIFKTGKSSYPIPPPRKKARHRTKDQNRASEDGDHQSSSNGIIFSAYPEDVCGSIKRYEIPIKENYTCINTTCVKNFDVCERKQSERSTVSGSELSLNSNLLQRYHSRYNVRTKRPVMGKSAIFMSIDLLSFDVLAEINRKVHLKYGDSKRRRIKTNGILKSESGAKKTIRETSEVFRKIGPCRKLIAIKNLFMKKDCSSIPCV</sequence>
<name>A0AAE0WEB9_9BIVA</name>
<reference evidence="2" key="1">
    <citation type="journal article" date="2021" name="Genome Biol. Evol.">
        <title>A High-Quality Reference Genome for a Parasitic Bivalve with Doubly Uniparental Inheritance (Bivalvia: Unionida).</title>
        <authorList>
            <person name="Smith C.H."/>
        </authorList>
    </citation>
    <scope>NUCLEOTIDE SEQUENCE</scope>
    <source>
        <strain evidence="2">CHS0354</strain>
    </source>
</reference>
<accession>A0AAE0WEB9</accession>
<gene>
    <name evidence="2" type="ORF">CHS0354_016661</name>
</gene>
<protein>
    <submittedName>
        <fullName evidence="2">Uncharacterized protein</fullName>
    </submittedName>
</protein>